<organism evidence="1 2">
    <name type="scientific">Popillia japonica</name>
    <name type="common">Japanese beetle</name>
    <dbReference type="NCBI Taxonomy" id="7064"/>
    <lineage>
        <taxon>Eukaryota</taxon>
        <taxon>Metazoa</taxon>
        <taxon>Ecdysozoa</taxon>
        <taxon>Arthropoda</taxon>
        <taxon>Hexapoda</taxon>
        <taxon>Insecta</taxon>
        <taxon>Pterygota</taxon>
        <taxon>Neoptera</taxon>
        <taxon>Endopterygota</taxon>
        <taxon>Coleoptera</taxon>
        <taxon>Polyphaga</taxon>
        <taxon>Scarabaeiformia</taxon>
        <taxon>Scarabaeidae</taxon>
        <taxon>Rutelinae</taxon>
        <taxon>Popillia</taxon>
    </lineage>
</organism>
<protein>
    <submittedName>
        <fullName evidence="1">Uncharacterized protein</fullName>
    </submittedName>
</protein>
<proteinExistence type="predicted"/>
<keyword evidence="2" id="KW-1185">Reference proteome</keyword>
<evidence type="ECO:0000313" key="1">
    <source>
        <dbReference type="EMBL" id="KAK9736927.1"/>
    </source>
</evidence>
<evidence type="ECO:0000313" key="2">
    <source>
        <dbReference type="Proteomes" id="UP001458880"/>
    </source>
</evidence>
<dbReference type="EMBL" id="JASPKY010000107">
    <property type="protein sequence ID" value="KAK9736927.1"/>
    <property type="molecule type" value="Genomic_DNA"/>
</dbReference>
<gene>
    <name evidence="1" type="ORF">QE152_g11163</name>
</gene>
<dbReference type="AlphaFoldDB" id="A0AAW1LU62"/>
<name>A0AAW1LU62_POPJA</name>
<comment type="caution">
    <text evidence="1">The sequence shown here is derived from an EMBL/GenBank/DDBJ whole genome shotgun (WGS) entry which is preliminary data.</text>
</comment>
<accession>A0AAW1LU62</accession>
<sequence length="119" mass="13863">MTIFRVDIIREDIRIDPRAKVHRRTLKRRVFERESVAGTSRVKKEGNSRSLRHGGAMATHCVMQYYKEMGTEDKDARTPAREILLLCDSEMLQDSRFFLHNMCLCRAKRCLLAICGIFS</sequence>
<reference evidence="1 2" key="1">
    <citation type="journal article" date="2024" name="BMC Genomics">
        <title>De novo assembly and annotation of Popillia japonica's genome with initial clues to its potential as an invasive pest.</title>
        <authorList>
            <person name="Cucini C."/>
            <person name="Boschi S."/>
            <person name="Funari R."/>
            <person name="Cardaioli E."/>
            <person name="Iannotti N."/>
            <person name="Marturano G."/>
            <person name="Paoli F."/>
            <person name="Bruttini M."/>
            <person name="Carapelli A."/>
            <person name="Frati F."/>
            <person name="Nardi F."/>
        </authorList>
    </citation>
    <scope>NUCLEOTIDE SEQUENCE [LARGE SCALE GENOMIC DNA]</scope>
    <source>
        <strain evidence="1">DMR45628</strain>
    </source>
</reference>
<dbReference type="Proteomes" id="UP001458880">
    <property type="component" value="Unassembled WGS sequence"/>
</dbReference>